<evidence type="ECO:0000313" key="2">
    <source>
        <dbReference type="Proteomes" id="UP000296733"/>
    </source>
</evidence>
<reference evidence="1 2" key="1">
    <citation type="journal article" date="2019" name="Nat. Commun.">
        <title>A new type of DNA phosphorothioation-based antiviral system in archaea.</title>
        <authorList>
            <person name="Xiong L."/>
            <person name="Liu S."/>
            <person name="Chen S."/>
            <person name="Xiao Y."/>
            <person name="Zhu B."/>
            <person name="Gao Y."/>
            <person name="Zhang Y."/>
            <person name="Chen B."/>
            <person name="Luo J."/>
            <person name="Deng Z."/>
            <person name="Chen X."/>
            <person name="Wang L."/>
            <person name="Chen S."/>
        </authorList>
    </citation>
    <scope>NUCLEOTIDE SEQUENCE [LARGE SCALE GENOMIC DNA]</scope>
    <source>
        <strain evidence="1 2">CGMCC 1.10331</strain>
    </source>
</reference>
<dbReference type="GeneID" id="39857607"/>
<dbReference type="EMBL" id="CP031311">
    <property type="protein sequence ID" value="QCC47245.1"/>
    <property type="molecule type" value="Genomic_DNA"/>
</dbReference>
<proteinExistence type="predicted"/>
<dbReference type="RefSeq" id="WP_136361799.1">
    <property type="nucleotide sequence ID" value="NZ_CP031311.1"/>
</dbReference>
<sequence length="137" mass="14656">MIGSRPPCGIVTVREGFSTATEPDVTLASYSTVIDASRLFTSSATATPSPGCVTGVWVFATATNASLSSATDTSTGRSPAMVLKLAVGTIVNVAPTRMNNSPTYSSDRFIRVSYRRVEAERLVYFDWNVPCRPVPRS</sequence>
<accession>A0A4D6H0D9</accession>
<dbReference type="AlphaFoldDB" id="A0A4D6H0D9"/>
<evidence type="ECO:0000313" key="1">
    <source>
        <dbReference type="EMBL" id="QCC47245.1"/>
    </source>
</evidence>
<dbReference type="Proteomes" id="UP000296733">
    <property type="component" value="Chromosome"/>
</dbReference>
<organism evidence="1 2">
    <name type="scientific">Halobellus limi</name>
    <dbReference type="NCBI Taxonomy" id="699433"/>
    <lineage>
        <taxon>Archaea</taxon>
        <taxon>Methanobacteriati</taxon>
        <taxon>Methanobacteriota</taxon>
        <taxon>Stenosarchaea group</taxon>
        <taxon>Halobacteria</taxon>
        <taxon>Halobacteriales</taxon>
        <taxon>Haloferacaceae</taxon>
        <taxon>Halobellus</taxon>
    </lineage>
</organism>
<dbReference type="KEGG" id="hlm:DV707_05930"/>
<protein>
    <submittedName>
        <fullName evidence="1">Uncharacterized protein</fullName>
    </submittedName>
</protein>
<gene>
    <name evidence="1" type="ORF">DV707_05930</name>
</gene>
<name>A0A4D6H0D9_9EURY</name>